<evidence type="ECO:0000313" key="3">
    <source>
        <dbReference type="EMBL" id="THU82712.1"/>
    </source>
</evidence>
<accession>A0A4S8L2L7</accession>
<dbReference type="SUPFAM" id="SSF48403">
    <property type="entry name" value="Ankyrin repeat"/>
    <property type="match status" value="1"/>
</dbReference>
<name>A0A4S8L2L7_DENBC</name>
<dbReference type="PANTHER" id="PTHR24161:SF85">
    <property type="entry name" value="PALMITOYLTRANSFERASE HIP14"/>
    <property type="match status" value="1"/>
</dbReference>
<dbReference type="InterPro" id="IPR036770">
    <property type="entry name" value="Ankyrin_rpt-contain_sf"/>
</dbReference>
<dbReference type="OrthoDB" id="6781668at2759"/>
<evidence type="ECO:0000256" key="1">
    <source>
        <dbReference type="ARBA" id="ARBA00022737"/>
    </source>
</evidence>
<sequence>MASSRAIKAVRSHSGIGGYDDEDDSTTRSLSYRSFHVLRLTTTAFLPMDDPTALVSTQSELAASSVTQESAVITNLSFSQEQTIHNPEANIFVAAQRGDVELIRQLIAKSGQVKTTDCDKQSITPPLGCNQHSNTSRILLDQGAEVDALGGYLVAIPIQWAARNSYLPINVDSRDAQGRTSLMWAAYQGDALYVYLLLHHWCQPEHRGLQHGADLTAKDAENRTARDMAIELKSLGAWKRAMEEGGMNEYGAKRTNLLAIEIPGSPSF</sequence>
<keyword evidence="1" id="KW-0677">Repeat</keyword>
<evidence type="ECO:0000256" key="2">
    <source>
        <dbReference type="ARBA" id="ARBA00023043"/>
    </source>
</evidence>
<protein>
    <submittedName>
        <fullName evidence="3">Ankyrin</fullName>
    </submittedName>
</protein>
<dbReference type="EMBL" id="ML179713">
    <property type="protein sequence ID" value="THU82712.1"/>
    <property type="molecule type" value="Genomic_DNA"/>
</dbReference>
<dbReference type="AlphaFoldDB" id="A0A4S8L2L7"/>
<dbReference type="Proteomes" id="UP000297245">
    <property type="component" value="Unassembled WGS sequence"/>
</dbReference>
<gene>
    <name evidence="3" type="ORF">K435DRAFT_932636</name>
</gene>
<evidence type="ECO:0000313" key="4">
    <source>
        <dbReference type="Proteomes" id="UP000297245"/>
    </source>
</evidence>
<reference evidence="3 4" key="1">
    <citation type="journal article" date="2019" name="Nat. Ecol. Evol.">
        <title>Megaphylogeny resolves global patterns of mushroom evolution.</title>
        <authorList>
            <person name="Varga T."/>
            <person name="Krizsan K."/>
            <person name="Foldi C."/>
            <person name="Dima B."/>
            <person name="Sanchez-Garcia M."/>
            <person name="Sanchez-Ramirez S."/>
            <person name="Szollosi G.J."/>
            <person name="Szarkandi J.G."/>
            <person name="Papp V."/>
            <person name="Albert L."/>
            <person name="Andreopoulos W."/>
            <person name="Angelini C."/>
            <person name="Antonin V."/>
            <person name="Barry K.W."/>
            <person name="Bougher N.L."/>
            <person name="Buchanan P."/>
            <person name="Buyck B."/>
            <person name="Bense V."/>
            <person name="Catcheside P."/>
            <person name="Chovatia M."/>
            <person name="Cooper J."/>
            <person name="Damon W."/>
            <person name="Desjardin D."/>
            <person name="Finy P."/>
            <person name="Geml J."/>
            <person name="Haridas S."/>
            <person name="Hughes K."/>
            <person name="Justo A."/>
            <person name="Karasinski D."/>
            <person name="Kautmanova I."/>
            <person name="Kiss B."/>
            <person name="Kocsube S."/>
            <person name="Kotiranta H."/>
            <person name="LaButti K.M."/>
            <person name="Lechner B.E."/>
            <person name="Liimatainen K."/>
            <person name="Lipzen A."/>
            <person name="Lukacs Z."/>
            <person name="Mihaltcheva S."/>
            <person name="Morgado L.N."/>
            <person name="Niskanen T."/>
            <person name="Noordeloos M.E."/>
            <person name="Ohm R.A."/>
            <person name="Ortiz-Santana B."/>
            <person name="Ovrebo C."/>
            <person name="Racz N."/>
            <person name="Riley R."/>
            <person name="Savchenko A."/>
            <person name="Shiryaev A."/>
            <person name="Soop K."/>
            <person name="Spirin V."/>
            <person name="Szebenyi C."/>
            <person name="Tomsovsky M."/>
            <person name="Tulloss R.E."/>
            <person name="Uehling J."/>
            <person name="Grigoriev I.V."/>
            <person name="Vagvolgyi C."/>
            <person name="Papp T."/>
            <person name="Martin F.M."/>
            <person name="Miettinen O."/>
            <person name="Hibbett D.S."/>
            <person name="Nagy L.G."/>
        </authorList>
    </citation>
    <scope>NUCLEOTIDE SEQUENCE [LARGE SCALE GENOMIC DNA]</scope>
    <source>
        <strain evidence="3 4">CBS 962.96</strain>
    </source>
</reference>
<organism evidence="3 4">
    <name type="scientific">Dendrothele bispora (strain CBS 962.96)</name>
    <dbReference type="NCBI Taxonomy" id="1314807"/>
    <lineage>
        <taxon>Eukaryota</taxon>
        <taxon>Fungi</taxon>
        <taxon>Dikarya</taxon>
        <taxon>Basidiomycota</taxon>
        <taxon>Agaricomycotina</taxon>
        <taxon>Agaricomycetes</taxon>
        <taxon>Agaricomycetidae</taxon>
        <taxon>Agaricales</taxon>
        <taxon>Agaricales incertae sedis</taxon>
        <taxon>Dendrothele</taxon>
    </lineage>
</organism>
<dbReference type="PANTHER" id="PTHR24161">
    <property type="entry name" value="ANK_REP_REGION DOMAIN-CONTAINING PROTEIN-RELATED"/>
    <property type="match status" value="1"/>
</dbReference>
<keyword evidence="2" id="KW-0040">ANK repeat</keyword>
<keyword evidence="4" id="KW-1185">Reference proteome</keyword>
<dbReference type="Gene3D" id="1.25.40.20">
    <property type="entry name" value="Ankyrin repeat-containing domain"/>
    <property type="match status" value="1"/>
</dbReference>
<proteinExistence type="predicted"/>